<evidence type="ECO:0000256" key="1">
    <source>
        <dbReference type="ARBA" id="ARBA00001961"/>
    </source>
</evidence>
<protein>
    <submittedName>
        <fullName evidence="8">2-oxoglutarate-dependent dioxygenase</fullName>
    </submittedName>
</protein>
<dbReference type="RefSeq" id="WP_107153840.1">
    <property type="nucleotide sequence ID" value="NZ_PYUC01000018.1"/>
</dbReference>
<dbReference type="Gene3D" id="2.60.120.620">
    <property type="entry name" value="q2cbj1_9rhob like domain"/>
    <property type="match status" value="1"/>
</dbReference>
<dbReference type="InterPro" id="IPR044862">
    <property type="entry name" value="Pro_4_hyd_alph_FE2OG_OXY"/>
</dbReference>
<accession>A0A2T3XLZ2</accession>
<evidence type="ECO:0000256" key="4">
    <source>
        <dbReference type="ARBA" id="ARBA00022964"/>
    </source>
</evidence>
<dbReference type="InterPro" id="IPR005123">
    <property type="entry name" value="Oxoglu/Fe-dep_dioxygenase_dom"/>
</dbReference>
<gene>
    <name evidence="8" type="ORF">C9I57_27735</name>
</gene>
<keyword evidence="2" id="KW-0479">Metal-binding</keyword>
<dbReference type="PANTHER" id="PTHR10869">
    <property type="entry name" value="PROLYL 4-HYDROXYLASE ALPHA SUBUNIT"/>
    <property type="match status" value="1"/>
</dbReference>
<evidence type="ECO:0000313" key="8">
    <source>
        <dbReference type="EMBL" id="PTB17546.1"/>
    </source>
</evidence>
<organism evidence="8 9">
    <name type="scientific">Trinickia symbiotica</name>
    <dbReference type="NCBI Taxonomy" id="863227"/>
    <lineage>
        <taxon>Bacteria</taxon>
        <taxon>Pseudomonadati</taxon>
        <taxon>Pseudomonadota</taxon>
        <taxon>Betaproteobacteria</taxon>
        <taxon>Burkholderiales</taxon>
        <taxon>Burkholderiaceae</taxon>
        <taxon>Trinickia</taxon>
    </lineage>
</organism>
<name>A0A2T3XLZ2_9BURK</name>
<evidence type="ECO:0000256" key="5">
    <source>
        <dbReference type="ARBA" id="ARBA00023002"/>
    </source>
</evidence>
<comment type="caution">
    <text evidence="8">The sequence shown here is derived from an EMBL/GenBank/DDBJ whole genome shotgun (WGS) entry which is preliminary data.</text>
</comment>
<feature type="domain" description="Fe2OG dioxygenase" evidence="7">
    <location>
        <begin position="173"/>
        <end position="282"/>
    </location>
</feature>
<dbReference type="Pfam" id="PF13640">
    <property type="entry name" value="2OG-FeII_Oxy_3"/>
    <property type="match status" value="1"/>
</dbReference>
<keyword evidence="5" id="KW-0560">Oxidoreductase</keyword>
<keyword evidence="4 8" id="KW-0223">Dioxygenase</keyword>
<dbReference type="GO" id="GO:0005506">
    <property type="term" value="F:iron ion binding"/>
    <property type="evidence" value="ECO:0007669"/>
    <property type="project" value="InterPro"/>
</dbReference>
<dbReference type="InterPro" id="IPR006620">
    <property type="entry name" value="Pro_4_hyd_alph"/>
</dbReference>
<comment type="cofactor">
    <cofactor evidence="1">
        <name>L-ascorbate</name>
        <dbReference type="ChEBI" id="CHEBI:38290"/>
    </cofactor>
</comment>
<sequence length="286" mass="31877">MAVLDETWQNWLTLNKNRGCTPESMIEAMMQAGFDPDAANAAVHRLVDVHGRDDHTDSLIAEPVSAEYQYDPSPVASGNVIRASDRDVKVLLRCKRPQLITFADLLADDECEELIVRSRDRLRPSTTVNPTTGTFDVIPNRSSKGIYFQRGEDAFISRIEQRFASLMNWPVENGEGLQVLRYGIGDEYRPHFDYFPPGQAGSNVHLAHGGQRVATLIVYLNDVEAGGETIFPEVGLSVAPRRGCAVYFRYANGSRQVDPTTLHGGAPVIAGEKWIVTKWVRERAYL</sequence>
<dbReference type="PROSITE" id="PS51471">
    <property type="entry name" value="FE2OG_OXY"/>
    <property type="match status" value="1"/>
</dbReference>
<dbReference type="EMBL" id="PYUC01000018">
    <property type="protein sequence ID" value="PTB17546.1"/>
    <property type="molecule type" value="Genomic_DNA"/>
</dbReference>
<evidence type="ECO:0000259" key="7">
    <source>
        <dbReference type="PROSITE" id="PS51471"/>
    </source>
</evidence>
<evidence type="ECO:0000313" key="9">
    <source>
        <dbReference type="Proteomes" id="UP000240638"/>
    </source>
</evidence>
<evidence type="ECO:0000256" key="2">
    <source>
        <dbReference type="ARBA" id="ARBA00022723"/>
    </source>
</evidence>
<dbReference type="SMART" id="SM00702">
    <property type="entry name" value="P4Hc"/>
    <property type="match status" value="1"/>
</dbReference>
<evidence type="ECO:0000256" key="6">
    <source>
        <dbReference type="ARBA" id="ARBA00023004"/>
    </source>
</evidence>
<dbReference type="GO" id="GO:0004656">
    <property type="term" value="F:procollagen-proline 4-dioxygenase activity"/>
    <property type="evidence" value="ECO:0007669"/>
    <property type="project" value="TreeGrafter"/>
</dbReference>
<evidence type="ECO:0000256" key="3">
    <source>
        <dbReference type="ARBA" id="ARBA00022896"/>
    </source>
</evidence>
<dbReference type="GO" id="GO:0031418">
    <property type="term" value="F:L-ascorbic acid binding"/>
    <property type="evidence" value="ECO:0007669"/>
    <property type="project" value="UniProtKB-KW"/>
</dbReference>
<dbReference type="AlphaFoldDB" id="A0A2T3XLZ2"/>
<dbReference type="PANTHER" id="PTHR10869:SF246">
    <property type="entry name" value="TRANSMEMBRANE PROLYL 4-HYDROXYLASE"/>
    <property type="match status" value="1"/>
</dbReference>
<reference evidence="8 9" key="1">
    <citation type="submission" date="2018-03" db="EMBL/GenBank/DDBJ databases">
        <title>Whole genome analyses suggest that Burkholderia sensu lato contains two further novel genera in the rhizoxinica-symbiotica group Mycetohabitans gen. nov., and Trinickia gen. nov.: implications for the evolution of diazotrophy and nodulation in the Burkholderiaceae.</title>
        <authorList>
            <person name="Estrada De Los Santos P."/>
            <person name="Palmer M."/>
            <person name="Chavez-Ramirez B."/>
            <person name="Steenkamp E.T."/>
            <person name="Hirsch A.M."/>
            <person name="Manyaka P."/>
            <person name="Maluk M."/>
            <person name="Lafos M."/>
            <person name="Crook M."/>
            <person name="Gross E."/>
            <person name="Simon M.F."/>
            <person name="Bueno Dos Reis Junior F."/>
            <person name="Poole P.S."/>
            <person name="Venter S.N."/>
            <person name="James E.K."/>
        </authorList>
    </citation>
    <scope>NUCLEOTIDE SEQUENCE [LARGE SCALE GENOMIC DNA]</scope>
    <source>
        <strain evidence="8 9">JPY-366</strain>
    </source>
</reference>
<proteinExistence type="predicted"/>
<keyword evidence="3" id="KW-0847">Vitamin C</keyword>
<dbReference type="InterPro" id="IPR045054">
    <property type="entry name" value="P4HA-like"/>
</dbReference>
<dbReference type="Proteomes" id="UP000240638">
    <property type="component" value="Unassembled WGS sequence"/>
</dbReference>
<keyword evidence="6" id="KW-0408">Iron</keyword>